<dbReference type="AlphaFoldDB" id="A0A0E1NJA6"/>
<dbReference type="KEGG" id="yet:CH48_875"/>
<sequence length="36" mass="4225">MMFEVPLTNYKARLNQQIDDITAPVYAINKQNTVRQ</sequence>
<keyword evidence="3" id="KW-1185">Reference proteome</keyword>
<dbReference type="EMBL" id="CGBR01000003">
    <property type="protein sequence ID" value="CFQ54792.1"/>
    <property type="molecule type" value="Genomic_DNA"/>
</dbReference>
<dbReference type="EMBL" id="CPXJ01000002">
    <property type="protein sequence ID" value="CND04665.1"/>
    <property type="molecule type" value="Genomic_DNA"/>
</dbReference>
<name>A0A0E1NJA6_YEREN</name>
<protein>
    <submittedName>
        <fullName evidence="1">Uncharacterized protein</fullName>
    </submittedName>
</protein>
<evidence type="ECO:0000313" key="4">
    <source>
        <dbReference type="Proteomes" id="UP000048841"/>
    </source>
</evidence>
<dbReference type="Proteomes" id="UP000048841">
    <property type="component" value="Unassembled WGS sequence"/>
</dbReference>
<proteinExistence type="predicted"/>
<organism evidence="1 4">
    <name type="scientific">Yersinia enterocolitica</name>
    <dbReference type="NCBI Taxonomy" id="630"/>
    <lineage>
        <taxon>Bacteria</taxon>
        <taxon>Pseudomonadati</taxon>
        <taxon>Pseudomonadota</taxon>
        <taxon>Gammaproteobacteria</taxon>
        <taxon>Enterobacterales</taxon>
        <taxon>Yersiniaceae</taxon>
        <taxon>Yersinia</taxon>
    </lineage>
</organism>
<accession>A0A0E1NJA6</accession>
<evidence type="ECO:0000313" key="2">
    <source>
        <dbReference type="EMBL" id="CND04665.1"/>
    </source>
</evidence>
<gene>
    <name evidence="1" type="ORF">ERS137941_00773</name>
    <name evidence="2" type="ORF">ERS137959_00208</name>
</gene>
<reference evidence="1 4" key="1">
    <citation type="submission" date="2015-03" db="EMBL/GenBank/DDBJ databases">
        <authorList>
            <person name="Murphy D."/>
        </authorList>
    </citation>
    <scope>NUCLEOTIDE SEQUENCE [LARGE SCALE GENOMIC DNA]</scope>
    <source>
        <strain evidence="1 4">IP26249</strain>
    </source>
</reference>
<evidence type="ECO:0000313" key="3">
    <source>
        <dbReference type="Proteomes" id="UP000041601"/>
    </source>
</evidence>
<reference evidence="2 3" key="2">
    <citation type="submission" date="2015-03" db="EMBL/GenBank/DDBJ databases">
        <authorList>
            <consortium name="Pathogen Informatics"/>
            <person name="Murphy D."/>
        </authorList>
    </citation>
    <scope>NUCLEOTIDE SEQUENCE [LARGE SCALE GENOMIC DNA]</scope>
    <source>
        <strain evidence="2 3">IP05342</strain>
    </source>
</reference>
<evidence type="ECO:0000313" key="1">
    <source>
        <dbReference type="EMBL" id="CFQ54792.1"/>
    </source>
</evidence>
<dbReference type="Proteomes" id="UP000041601">
    <property type="component" value="Unassembled WGS sequence"/>
</dbReference>